<dbReference type="InterPro" id="IPR025870">
    <property type="entry name" value="Glyoxalase-like_dom"/>
</dbReference>
<accession>A0A1B1UL84</accession>
<dbReference type="GO" id="GO:0004493">
    <property type="term" value="F:methylmalonyl-CoA epimerase activity"/>
    <property type="evidence" value="ECO:0007669"/>
    <property type="project" value="TreeGrafter"/>
</dbReference>
<gene>
    <name evidence="3" type="ORF">LMTR13_29000</name>
</gene>
<feature type="domain" description="VOC" evidence="2">
    <location>
        <begin position="157"/>
        <end position="284"/>
    </location>
</feature>
<protein>
    <submittedName>
        <fullName evidence="3">Glyoxalase</fullName>
    </submittedName>
</protein>
<dbReference type="PANTHER" id="PTHR43048">
    <property type="entry name" value="METHYLMALONYL-COA EPIMERASE"/>
    <property type="match status" value="1"/>
</dbReference>
<proteinExistence type="predicted"/>
<evidence type="ECO:0000256" key="1">
    <source>
        <dbReference type="ARBA" id="ARBA00022723"/>
    </source>
</evidence>
<dbReference type="InterPro" id="IPR029068">
    <property type="entry name" value="Glyas_Bleomycin-R_OHBP_Dase"/>
</dbReference>
<dbReference type="GO" id="GO:0046491">
    <property type="term" value="P:L-methylmalonyl-CoA metabolic process"/>
    <property type="evidence" value="ECO:0007669"/>
    <property type="project" value="TreeGrafter"/>
</dbReference>
<dbReference type="KEGG" id="bic:LMTR13_29000"/>
<reference evidence="3 4" key="1">
    <citation type="submission" date="2016-07" db="EMBL/GenBank/DDBJ databases">
        <title>Complete genome sequence of Bradyrhizobium icense LMTR 13T, a potential inoculant strain isolated from lima bean (Phaseolus lunatus) in Peru.</title>
        <authorList>
            <person name="Ormeno-Orrillo E."/>
            <person name="Duran D."/>
            <person name="Rogel M.A."/>
            <person name="Rey L."/>
            <person name="Imperial J."/>
            <person name="Ruiz-Argueso T."/>
            <person name="Martinez-Romero E."/>
        </authorList>
    </citation>
    <scope>NUCLEOTIDE SEQUENCE [LARGE SCALE GENOMIC DNA]</scope>
    <source>
        <strain evidence="3 4">LMTR 13</strain>
    </source>
</reference>
<dbReference type="Proteomes" id="UP000092839">
    <property type="component" value="Chromosome"/>
</dbReference>
<evidence type="ECO:0000259" key="2">
    <source>
        <dbReference type="PROSITE" id="PS51819"/>
    </source>
</evidence>
<dbReference type="InterPro" id="IPR051785">
    <property type="entry name" value="MMCE/EMCE_epimerase"/>
</dbReference>
<organism evidence="3 4">
    <name type="scientific">Bradyrhizobium icense</name>
    <dbReference type="NCBI Taxonomy" id="1274631"/>
    <lineage>
        <taxon>Bacteria</taxon>
        <taxon>Pseudomonadati</taxon>
        <taxon>Pseudomonadota</taxon>
        <taxon>Alphaproteobacteria</taxon>
        <taxon>Hyphomicrobiales</taxon>
        <taxon>Nitrobacteraceae</taxon>
        <taxon>Bradyrhizobium</taxon>
    </lineage>
</organism>
<dbReference type="EMBL" id="CP016428">
    <property type="protein sequence ID" value="ANW03584.1"/>
    <property type="molecule type" value="Genomic_DNA"/>
</dbReference>
<dbReference type="SUPFAM" id="SSF54593">
    <property type="entry name" value="Glyoxalase/Bleomycin resistance protein/Dihydroxybiphenyl dioxygenase"/>
    <property type="match status" value="2"/>
</dbReference>
<dbReference type="OrthoDB" id="4373689at2"/>
<evidence type="ECO:0000313" key="3">
    <source>
        <dbReference type="EMBL" id="ANW03584.1"/>
    </source>
</evidence>
<dbReference type="RefSeq" id="WP_065730756.1">
    <property type="nucleotide sequence ID" value="NZ_CP016428.1"/>
</dbReference>
<dbReference type="Gene3D" id="3.10.180.10">
    <property type="entry name" value="2,3-Dihydroxybiphenyl 1,2-Dioxygenase, domain 1"/>
    <property type="match status" value="2"/>
</dbReference>
<dbReference type="Pfam" id="PF13468">
    <property type="entry name" value="Glyoxalase_3"/>
    <property type="match status" value="2"/>
</dbReference>
<dbReference type="PROSITE" id="PS51819">
    <property type="entry name" value="VOC"/>
    <property type="match status" value="2"/>
</dbReference>
<keyword evidence="4" id="KW-1185">Reference proteome</keyword>
<feature type="domain" description="VOC" evidence="2">
    <location>
        <begin position="4"/>
        <end position="140"/>
    </location>
</feature>
<name>A0A1B1UL84_9BRAD</name>
<sequence>MITGLDHVVVLTGDIDAASAAYQTLFARAPAWQNSGDGADRVLFTLDNTTLELMAPSGEDANADRIRSVLAAQGEGLASICFRTSDIAKMHRRLDRLTLKPDVIADVESRDAISGAVLSWKRTRAATEATRGVRLFFLERDKERPLSVRTTPGSITALDHVVVSTSDPERAAALYGARLGLDMALDRSHPDWGRLMFFRCGDLIVEVTHRPGKEADTSQDKFQDELQDKLRGLCWRVADIDATHARLVQAGVDVSEVRTGRKPGTRVMTVRNGTCGVPTLLVQPSTGQDA</sequence>
<dbReference type="STRING" id="1274631.LMTR13_29000"/>
<dbReference type="GO" id="GO:0046872">
    <property type="term" value="F:metal ion binding"/>
    <property type="evidence" value="ECO:0007669"/>
    <property type="project" value="UniProtKB-KW"/>
</dbReference>
<dbReference type="PANTHER" id="PTHR43048:SF3">
    <property type="entry name" value="METHYLMALONYL-COA EPIMERASE, MITOCHONDRIAL"/>
    <property type="match status" value="1"/>
</dbReference>
<dbReference type="AlphaFoldDB" id="A0A1B1UL84"/>
<dbReference type="InterPro" id="IPR037523">
    <property type="entry name" value="VOC_core"/>
</dbReference>
<keyword evidence="1" id="KW-0479">Metal-binding</keyword>
<evidence type="ECO:0000313" key="4">
    <source>
        <dbReference type="Proteomes" id="UP000092839"/>
    </source>
</evidence>